<evidence type="ECO:0000259" key="4">
    <source>
        <dbReference type="SMART" id="SM00644"/>
    </source>
</evidence>
<dbReference type="GO" id="GO:0008745">
    <property type="term" value="F:N-acetylmuramoyl-L-alanine amidase activity"/>
    <property type="evidence" value="ECO:0007669"/>
    <property type="project" value="UniProtKB-EC"/>
</dbReference>
<dbReference type="InterPro" id="IPR015510">
    <property type="entry name" value="PGRP"/>
</dbReference>
<feature type="chain" id="PRO_5041304151" evidence="3">
    <location>
        <begin position="27"/>
        <end position="521"/>
    </location>
</feature>
<dbReference type="InterPro" id="IPR036505">
    <property type="entry name" value="Amidase/PGRP_sf"/>
</dbReference>
<dbReference type="RefSeq" id="WP_271632628.1">
    <property type="nucleotide sequence ID" value="NZ_CP094970.1"/>
</dbReference>
<dbReference type="PANTHER" id="PTHR11022">
    <property type="entry name" value="PEPTIDOGLYCAN RECOGNITION PROTEIN"/>
    <property type="match status" value="1"/>
</dbReference>
<evidence type="ECO:0000256" key="3">
    <source>
        <dbReference type="SAM" id="SignalP"/>
    </source>
</evidence>
<dbReference type="Gene3D" id="3.40.80.10">
    <property type="entry name" value="Peptidoglycan recognition protein-like"/>
    <property type="match status" value="1"/>
</dbReference>
<proteinExistence type="inferred from homology"/>
<dbReference type="Pfam" id="PF01510">
    <property type="entry name" value="Amidase_2"/>
    <property type="match status" value="1"/>
</dbReference>
<dbReference type="InterPro" id="IPR002502">
    <property type="entry name" value="Amidase_domain"/>
</dbReference>
<feature type="domain" description="N-acetylmuramoyl-L-alanine amidase" evidence="4">
    <location>
        <begin position="191"/>
        <end position="343"/>
    </location>
</feature>
<feature type="signal peptide" evidence="3">
    <location>
        <begin position="1"/>
        <end position="26"/>
    </location>
</feature>
<keyword evidence="7" id="KW-1185">Reference proteome</keyword>
<dbReference type="SMART" id="SM00644">
    <property type="entry name" value="Ami_2"/>
    <property type="match status" value="1"/>
</dbReference>
<organism evidence="6 7">
    <name type="scientific">Solicola gregarius</name>
    <dbReference type="NCBI Taxonomy" id="2908642"/>
    <lineage>
        <taxon>Bacteria</taxon>
        <taxon>Bacillati</taxon>
        <taxon>Actinomycetota</taxon>
        <taxon>Actinomycetes</taxon>
        <taxon>Propionibacteriales</taxon>
        <taxon>Nocardioidaceae</taxon>
        <taxon>Solicola</taxon>
    </lineage>
</organism>
<evidence type="ECO:0000256" key="1">
    <source>
        <dbReference type="ARBA" id="ARBA00007553"/>
    </source>
</evidence>
<dbReference type="InterPro" id="IPR006619">
    <property type="entry name" value="PGRP_domain_met/bac"/>
</dbReference>
<feature type="region of interest" description="Disordered" evidence="2">
    <location>
        <begin position="156"/>
        <end position="184"/>
    </location>
</feature>
<dbReference type="KEGG" id="sgrg:L0C25_15700"/>
<dbReference type="EMBL" id="CP094970">
    <property type="protein sequence ID" value="UYM03985.1"/>
    <property type="molecule type" value="Genomic_DNA"/>
</dbReference>
<keyword evidence="6" id="KW-0378">Hydrolase</keyword>
<gene>
    <name evidence="6" type="ORF">L0C25_15700</name>
</gene>
<keyword evidence="3" id="KW-0732">Signal</keyword>
<protein>
    <submittedName>
        <fullName evidence="6">N-acetylmuramoyl-L-alanine amidase</fullName>
        <ecNumber evidence="6">3.5.1.28</ecNumber>
    </submittedName>
</protein>
<evidence type="ECO:0000259" key="5">
    <source>
        <dbReference type="SMART" id="SM00701"/>
    </source>
</evidence>
<dbReference type="Proteomes" id="UP001164390">
    <property type="component" value="Chromosome"/>
</dbReference>
<name>A0AA46TEY2_9ACTN</name>
<evidence type="ECO:0000256" key="2">
    <source>
        <dbReference type="SAM" id="MobiDB-lite"/>
    </source>
</evidence>
<feature type="domain" description="Peptidoglycan recognition protein family" evidence="5">
    <location>
        <begin position="177"/>
        <end position="337"/>
    </location>
</feature>
<dbReference type="SMART" id="SM00701">
    <property type="entry name" value="PGRP"/>
    <property type="match status" value="1"/>
</dbReference>
<dbReference type="EC" id="3.5.1.28" evidence="6"/>
<dbReference type="GO" id="GO:0008270">
    <property type="term" value="F:zinc ion binding"/>
    <property type="evidence" value="ECO:0007669"/>
    <property type="project" value="InterPro"/>
</dbReference>
<dbReference type="SUPFAM" id="SSF55846">
    <property type="entry name" value="N-acetylmuramoyl-L-alanine amidase-like"/>
    <property type="match status" value="1"/>
</dbReference>
<dbReference type="AlphaFoldDB" id="A0AA46TEY2"/>
<evidence type="ECO:0000313" key="6">
    <source>
        <dbReference type="EMBL" id="UYM03985.1"/>
    </source>
</evidence>
<reference evidence="6" key="1">
    <citation type="submission" date="2022-01" db="EMBL/GenBank/DDBJ databases">
        <title>Nocardioidaceae gen. sp. A5X3R13.</title>
        <authorList>
            <person name="Lopez Marin M.A."/>
            <person name="Uhlik O."/>
        </authorList>
    </citation>
    <scope>NUCLEOTIDE SEQUENCE</scope>
    <source>
        <strain evidence="6">A5X3R13</strain>
    </source>
</reference>
<dbReference type="GO" id="GO:0009253">
    <property type="term" value="P:peptidoglycan catabolic process"/>
    <property type="evidence" value="ECO:0007669"/>
    <property type="project" value="InterPro"/>
</dbReference>
<accession>A0AA46TEY2</accession>
<dbReference type="CDD" id="cd06583">
    <property type="entry name" value="PGRP"/>
    <property type="match status" value="1"/>
</dbReference>
<dbReference type="PANTHER" id="PTHR11022:SF41">
    <property type="entry name" value="PEPTIDOGLYCAN-RECOGNITION PROTEIN LC-RELATED"/>
    <property type="match status" value="1"/>
</dbReference>
<comment type="similarity">
    <text evidence="1">Belongs to the N-acetylmuramoyl-L-alanine amidase 2 family.</text>
</comment>
<sequence length="521" mass="56179">MSRLGTVMLGVLAAIAATLAPTGTNASPAARTTDGQHTQVDALHVPRAAGDRSADGQVARLAPTTTDDYAMVAVTWAADARVRGLQVRIRTRGSDGWSGWQHLEVDSDAPTGGAVAGTVPLWVGDADGVAVQVSADGRLPADVRVVTIDPAGVPASRAARLPSAGGPVGKPRFPRRPPIVTRKGWNADPDLGDKCFAPIYGKTTKAAFVHHTVGTNNYSPADSAAIVQGIQAYHTQGRGWCDIGYNFLVDRFGRIFEGRKGGMNRPVRGAHSGDFNTDSMGVSMMGNFDTARLSKRLKNAVVRLVGWRLGTNYVSPRGRTTMQGKRLNRISGHRDVMSTACPGKHGYAWLPRLRKRVGTYLSRFESGIRDSFARRRTGPVFIGERRLKGGRQTVFTRGRGYSTAKAGPHYVPRSPLLAGYRERGGPGGALGFPVSNYRKTKVSGLHRVATEKGRLFENRADKVYALTGAIERAYLRRGGVSGRLGTPRSDSVPTRRGAKARFANGSMHYDKRTKKVTVKVW</sequence>
<evidence type="ECO:0000313" key="7">
    <source>
        <dbReference type="Proteomes" id="UP001164390"/>
    </source>
</evidence>